<keyword evidence="2" id="KW-1185">Reference proteome</keyword>
<evidence type="ECO:0000313" key="1">
    <source>
        <dbReference type="EMBL" id="SOB60516.1"/>
    </source>
</evidence>
<organism evidence="1 2">
    <name type="scientific">Pseudodesulfovibrio profundus</name>
    <dbReference type="NCBI Taxonomy" id="57320"/>
    <lineage>
        <taxon>Bacteria</taxon>
        <taxon>Pseudomonadati</taxon>
        <taxon>Thermodesulfobacteriota</taxon>
        <taxon>Desulfovibrionia</taxon>
        <taxon>Desulfovibrionales</taxon>
        <taxon>Desulfovibrionaceae</taxon>
    </lineage>
</organism>
<protein>
    <recommendedName>
        <fullName evidence="3">DUF1963 domain-containing protein</fullName>
    </recommendedName>
</protein>
<evidence type="ECO:0000313" key="2">
    <source>
        <dbReference type="Proteomes" id="UP000219215"/>
    </source>
</evidence>
<sequence>MAEGWKKHESEMPRLCVTEGVPFEDKEIWLHFFVLGTDSHWMAAETDGKGLYFGYAVLGGDYQNAEWGYFRLS</sequence>
<dbReference type="AlphaFoldDB" id="A0A2C8FEC0"/>
<gene>
    <name evidence="1" type="ORF">DPRO_3600</name>
</gene>
<dbReference type="KEGG" id="pprf:DPRO_3600"/>
<name>A0A2C8FEC0_9BACT</name>
<accession>A0A2C8FEC0</accession>
<dbReference type="Proteomes" id="UP000219215">
    <property type="component" value="Chromosome DPRO"/>
</dbReference>
<dbReference type="EMBL" id="LT907975">
    <property type="protein sequence ID" value="SOB60516.1"/>
    <property type="molecule type" value="Genomic_DNA"/>
</dbReference>
<evidence type="ECO:0008006" key="3">
    <source>
        <dbReference type="Google" id="ProtNLM"/>
    </source>
</evidence>
<reference evidence="2" key="1">
    <citation type="submission" date="2017-09" db="EMBL/GenBank/DDBJ databases">
        <authorList>
            <person name="Regsiter A."/>
            <person name="William W."/>
        </authorList>
    </citation>
    <scope>NUCLEOTIDE SEQUENCE [LARGE SCALE GENOMIC DNA]</scope>
    <source>
        <strain evidence="2">500-1</strain>
    </source>
</reference>
<proteinExistence type="predicted"/>